<evidence type="ECO:0000313" key="4">
    <source>
        <dbReference type="Proteomes" id="UP000510643"/>
    </source>
</evidence>
<dbReference type="EMBL" id="CP040908">
    <property type="protein sequence ID" value="QLL57103.1"/>
    <property type="molecule type" value="Genomic_DNA"/>
</dbReference>
<dbReference type="GeneID" id="78400384"/>
<gene>
    <name evidence="3" type="ORF">FH779_02905</name>
    <name evidence="2" type="ORF">HX095_16265</name>
</gene>
<dbReference type="EMBL" id="JACALR010000009">
    <property type="protein sequence ID" value="MDM1552757.1"/>
    <property type="molecule type" value="Genomic_DNA"/>
</dbReference>
<feature type="domain" description="SnoaL-like" evidence="1">
    <location>
        <begin position="10"/>
        <end position="118"/>
    </location>
</feature>
<evidence type="ECO:0000259" key="1">
    <source>
        <dbReference type="Pfam" id="PF12680"/>
    </source>
</evidence>
<evidence type="ECO:0000313" key="3">
    <source>
        <dbReference type="EMBL" id="QLL57103.1"/>
    </source>
</evidence>
<dbReference type="Proteomes" id="UP000510643">
    <property type="component" value="Chromosome"/>
</dbReference>
<sequence length="144" mass="16667">MITERKEVVLKYFEKIDNGTFDSTYFDLFTEDVELYFPKYGYTKGKEGIKHFGETLGNGLKSLHHDVKNFNIIVSDKYIIVEGQEGGETKEGIKWPDNKNSFGKFCNVFEFEGSLIKRVHIYVDPDFTSEDAKRIEMLNQGNKS</sequence>
<evidence type="ECO:0000313" key="2">
    <source>
        <dbReference type="EMBL" id="MDM1552757.1"/>
    </source>
</evidence>
<name>A0A7H9DPL4_9FLAO</name>
<dbReference type="Gene3D" id="3.10.450.50">
    <property type="match status" value="1"/>
</dbReference>
<protein>
    <submittedName>
        <fullName evidence="3">Nuclear transport factor 2 family protein</fullName>
    </submittedName>
</protein>
<dbReference type="Pfam" id="PF12680">
    <property type="entry name" value="SnoaL_2"/>
    <property type="match status" value="1"/>
</dbReference>
<keyword evidence="4" id="KW-1185">Reference proteome</keyword>
<dbReference type="RefSeq" id="WP_180905996.1">
    <property type="nucleotide sequence ID" value="NZ_CP040908.1"/>
</dbReference>
<dbReference type="InterPro" id="IPR037401">
    <property type="entry name" value="SnoaL-like"/>
</dbReference>
<dbReference type="Proteomes" id="UP001173578">
    <property type="component" value="Unassembled WGS sequence"/>
</dbReference>
<dbReference type="InterPro" id="IPR032710">
    <property type="entry name" value="NTF2-like_dom_sf"/>
</dbReference>
<dbReference type="AlphaFoldDB" id="A0A7H9DPL4"/>
<accession>A0A7H9DPL4</accession>
<organism evidence="3 4">
    <name type="scientific">Empedobacter falsenii</name>
    <dbReference type="NCBI Taxonomy" id="343874"/>
    <lineage>
        <taxon>Bacteria</taxon>
        <taxon>Pseudomonadati</taxon>
        <taxon>Bacteroidota</taxon>
        <taxon>Flavobacteriia</taxon>
        <taxon>Flavobacteriales</taxon>
        <taxon>Weeksellaceae</taxon>
        <taxon>Empedobacter</taxon>
    </lineage>
</organism>
<reference evidence="3 4" key="1">
    <citation type="submission" date="2019-06" db="EMBL/GenBank/DDBJ databases">
        <title>Emergence of pandrug resistant Empedobacter falsenii in China.</title>
        <authorList>
            <person name="Dong N."/>
            <person name="Chen S."/>
            <person name="Zhang R."/>
        </authorList>
    </citation>
    <scope>NUCLEOTIDE SEQUENCE [LARGE SCALE GENOMIC DNA]</scope>
    <source>
        <strain evidence="3 4">1681-1</strain>
    </source>
</reference>
<proteinExistence type="predicted"/>
<dbReference type="KEGG" id="efal:FH779_02905"/>
<dbReference type="SUPFAM" id="SSF54427">
    <property type="entry name" value="NTF2-like"/>
    <property type="match status" value="1"/>
</dbReference>
<reference evidence="2" key="3">
    <citation type="journal article" date="2022" name="Sci. Total Environ.">
        <title>Prevalence, transmission, and molecular epidemiology of tet(X)-positive bacteria among humans, animals, and environmental niches in China: An epidemiological, and genomic-based study.</title>
        <authorList>
            <person name="Dong N."/>
            <person name="Zeng Y."/>
            <person name="Cai C."/>
            <person name="Sun C."/>
            <person name="Lu J."/>
            <person name="Liu C."/>
            <person name="Zhou H."/>
            <person name="Sun Q."/>
            <person name="Shu L."/>
            <person name="Wang H."/>
            <person name="Wang Y."/>
            <person name="Wang S."/>
            <person name="Wu C."/>
            <person name="Chan E.W."/>
            <person name="Chen G."/>
            <person name="Shen Z."/>
            <person name="Chen S."/>
            <person name="Zhang R."/>
        </authorList>
    </citation>
    <scope>NUCLEOTIDE SEQUENCE</scope>
    <source>
        <strain evidence="2">210</strain>
    </source>
</reference>
<reference evidence="2" key="2">
    <citation type="submission" date="2020-06" db="EMBL/GenBank/DDBJ databases">
        <authorList>
            <person name="Dong N."/>
        </authorList>
    </citation>
    <scope>NUCLEOTIDE SEQUENCE</scope>
    <source>
        <strain evidence="2">210</strain>
    </source>
</reference>